<comment type="catalytic activity">
    <reaction evidence="3">
        <text>alpha,alpha-trehalose 6-phosphate + H2O = alpha,alpha-trehalose + phosphate</text>
        <dbReference type="Rhea" id="RHEA:23420"/>
        <dbReference type="ChEBI" id="CHEBI:15377"/>
        <dbReference type="ChEBI" id="CHEBI:16551"/>
        <dbReference type="ChEBI" id="CHEBI:43474"/>
        <dbReference type="ChEBI" id="CHEBI:58429"/>
        <dbReference type="EC" id="3.1.3.12"/>
    </reaction>
</comment>
<name>X8DZC5_MYCXE</name>
<comment type="cofactor">
    <cofactor evidence="3">
        <name>Mg(2+)</name>
        <dbReference type="ChEBI" id="CHEBI:18420"/>
    </cofactor>
</comment>
<proteinExistence type="inferred from homology"/>
<dbReference type="InterPro" id="IPR003337">
    <property type="entry name" value="Trehalose_PPase"/>
</dbReference>
<evidence type="ECO:0000256" key="4">
    <source>
        <dbReference type="SAM" id="Phobius"/>
    </source>
</evidence>
<dbReference type="EC" id="3.1.3.12" evidence="3"/>
<dbReference type="SUPFAM" id="SSF56784">
    <property type="entry name" value="HAD-like"/>
    <property type="match status" value="1"/>
</dbReference>
<keyword evidence="1 3" id="KW-0378">Hydrolase</keyword>
<keyword evidence="4" id="KW-0812">Transmembrane</keyword>
<dbReference type="PANTHER" id="PTHR43768">
    <property type="entry name" value="TREHALOSE 6-PHOSPHATE PHOSPHATASE"/>
    <property type="match status" value="1"/>
</dbReference>
<dbReference type="UniPathway" id="UPA00299"/>
<comment type="function">
    <text evidence="2 3">Removes the phosphate from trehalose 6-phosphate to produce free trehalose.</text>
</comment>
<gene>
    <name evidence="5" type="ORF">I553_9462</name>
</gene>
<keyword evidence="3" id="KW-0460">Magnesium</keyword>
<dbReference type="GO" id="GO:0004805">
    <property type="term" value="F:trehalose-phosphatase activity"/>
    <property type="evidence" value="ECO:0007669"/>
    <property type="project" value="UniProtKB-EC"/>
</dbReference>
<keyword evidence="4" id="KW-1133">Transmembrane helix</keyword>
<comment type="caution">
    <text evidence="5">The sequence shown here is derived from an EMBL/GenBank/DDBJ whole genome shotgun (WGS) entry which is preliminary data.</text>
</comment>
<evidence type="ECO:0000256" key="3">
    <source>
        <dbReference type="RuleBase" id="RU361117"/>
    </source>
</evidence>
<evidence type="ECO:0000256" key="2">
    <source>
        <dbReference type="ARBA" id="ARBA00024179"/>
    </source>
</evidence>
<dbReference type="NCBIfam" id="TIGR00685">
    <property type="entry name" value="T6PP"/>
    <property type="match status" value="1"/>
</dbReference>
<dbReference type="PATRIC" id="fig|1299334.3.peg.976"/>
<evidence type="ECO:0000256" key="1">
    <source>
        <dbReference type="ARBA" id="ARBA00022801"/>
    </source>
</evidence>
<accession>X8DZC5</accession>
<comment type="pathway">
    <text evidence="3">Glycan biosynthesis; trehalose biosynthesis.</text>
</comment>
<dbReference type="Pfam" id="PF02358">
    <property type="entry name" value="Trehalose_PPase"/>
    <property type="match status" value="1"/>
</dbReference>
<dbReference type="PANTHER" id="PTHR43768:SF3">
    <property type="entry name" value="TREHALOSE 6-PHOSPHATE PHOSPHATASE"/>
    <property type="match status" value="1"/>
</dbReference>
<dbReference type="InterPro" id="IPR044651">
    <property type="entry name" value="OTSB-like"/>
</dbReference>
<keyword evidence="4" id="KW-0472">Membrane</keyword>
<comment type="similarity">
    <text evidence="3">Belongs to the trehalose phosphatase family.</text>
</comment>
<dbReference type="AlphaFoldDB" id="X8DZC5"/>
<sequence length="167" mass="18466">MPQSAVLWVEIGQYALVVLFAHAGMIPYPYMHFPAGMRMAHWPAVLSGRDLDDVSSCVGVDGVWYAGSHGFELIGLDGAHQQNEEALGAVATSFERVAAERRERFRAIGRVTLEHKRFAVAVHYRNATEERVDTVVASVHGVGKRDEPSPEAWCKKPLIRATLRDAV</sequence>
<keyword evidence="3" id="KW-0479">Metal-binding</keyword>
<organism evidence="5">
    <name type="scientific">Mycobacterium xenopi 4042</name>
    <dbReference type="NCBI Taxonomy" id="1299334"/>
    <lineage>
        <taxon>Bacteria</taxon>
        <taxon>Bacillati</taxon>
        <taxon>Actinomycetota</taxon>
        <taxon>Actinomycetes</taxon>
        <taxon>Mycobacteriales</taxon>
        <taxon>Mycobacteriaceae</taxon>
        <taxon>Mycobacterium</taxon>
    </lineage>
</organism>
<reference evidence="5" key="1">
    <citation type="submission" date="2014-01" db="EMBL/GenBank/DDBJ databases">
        <authorList>
            <person name="Brown-Elliot B."/>
            <person name="Wallace R."/>
            <person name="Lenaerts A."/>
            <person name="Ordway D."/>
            <person name="DeGroote M.A."/>
            <person name="Parker T."/>
            <person name="Sizemore C."/>
            <person name="Tallon L.J."/>
            <person name="Sadzewicz L.K."/>
            <person name="Sengamalay N."/>
            <person name="Fraser C.M."/>
            <person name="Hine E."/>
            <person name="Shefchek K.A."/>
            <person name="Das S.P."/>
            <person name="Tettelin H."/>
        </authorList>
    </citation>
    <scope>NUCLEOTIDE SEQUENCE [LARGE SCALE GENOMIC DNA]</scope>
    <source>
        <strain evidence="5">4042</strain>
    </source>
</reference>
<dbReference type="InterPro" id="IPR036412">
    <property type="entry name" value="HAD-like_sf"/>
</dbReference>
<feature type="transmembrane region" description="Helical" evidence="4">
    <location>
        <begin position="12"/>
        <end position="31"/>
    </location>
</feature>
<protein>
    <recommendedName>
        <fullName evidence="3">Trehalose 6-phosphate phosphatase</fullName>
        <ecNumber evidence="3">3.1.3.12</ecNumber>
    </recommendedName>
</protein>
<evidence type="ECO:0000313" key="5">
    <source>
        <dbReference type="EMBL" id="EUA73306.1"/>
    </source>
</evidence>
<dbReference type="GO" id="GO:0046872">
    <property type="term" value="F:metal ion binding"/>
    <property type="evidence" value="ECO:0007669"/>
    <property type="project" value="UniProtKB-KW"/>
</dbReference>
<dbReference type="GO" id="GO:0005992">
    <property type="term" value="P:trehalose biosynthetic process"/>
    <property type="evidence" value="ECO:0007669"/>
    <property type="project" value="UniProtKB-UniPathway"/>
</dbReference>
<dbReference type="EMBL" id="JAOB01000011">
    <property type="protein sequence ID" value="EUA73306.1"/>
    <property type="molecule type" value="Genomic_DNA"/>
</dbReference>